<dbReference type="Gene3D" id="1.10.530.40">
    <property type="match status" value="1"/>
</dbReference>
<name>A7S7F4_NEMVE</name>
<dbReference type="InterPro" id="IPR023346">
    <property type="entry name" value="Lysozyme-like_dom_sf"/>
</dbReference>
<dbReference type="Proteomes" id="UP000001593">
    <property type="component" value="Unassembled WGS sequence"/>
</dbReference>
<dbReference type="InParanoid" id="A7S7F4"/>
<dbReference type="HOGENOM" id="CLU_845443_0_0_1"/>
<keyword evidence="4" id="KW-1185">Reference proteome</keyword>
<keyword evidence="1" id="KW-0929">Antimicrobial</keyword>
<organism evidence="3 4">
    <name type="scientific">Nematostella vectensis</name>
    <name type="common">Starlet sea anemone</name>
    <dbReference type="NCBI Taxonomy" id="45351"/>
    <lineage>
        <taxon>Eukaryota</taxon>
        <taxon>Metazoa</taxon>
        <taxon>Cnidaria</taxon>
        <taxon>Anthozoa</taxon>
        <taxon>Hexacorallia</taxon>
        <taxon>Actiniaria</taxon>
        <taxon>Edwardsiidae</taxon>
        <taxon>Nematostella</taxon>
    </lineage>
</organism>
<dbReference type="PhylomeDB" id="A7S7F4"/>
<evidence type="ECO:0000256" key="1">
    <source>
        <dbReference type="ARBA" id="ARBA00022529"/>
    </source>
</evidence>
<dbReference type="OrthoDB" id="5945565at2759"/>
<protein>
    <submittedName>
        <fullName evidence="3">Uncharacterized protein</fullName>
    </submittedName>
</protein>
<dbReference type="GO" id="GO:0042742">
    <property type="term" value="P:defense response to bacterium"/>
    <property type="evidence" value="ECO:0007669"/>
    <property type="project" value="UniProtKB-KW"/>
</dbReference>
<dbReference type="AlphaFoldDB" id="A7S7F4"/>
<dbReference type="PANTHER" id="PTHR37406">
    <property type="entry name" value="T4-TYPE LYSOZYME 1-RELATED"/>
    <property type="match status" value="1"/>
</dbReference>
<evidence type="ECO:0000313" key="4">
    <source>
        <dbReference type="Proteomes" id="UP000001593"/>
    </source>
</evidence>
<dbReference type="GO" id="GO:0003796">
    <property type="term" value="F:lysozyme activity"/>
    <property type="evidence" value="ECO:0007669"/>
    <property type="project" value="InterPro"/>
</dbReference>
<evidence type="ECO:0000313" key="3">
    <source>
        <dbReference type="EMBL" id="EDO40413.1"/>
    </source>
</evidence>
<reference evidence="3 4" key="1">
    <citation type="journal article" date="2007" name="Science">
        <title>Sea anemone genome reveals ancestral eumetazoan gene repertoire and genomic organization.</title>
        <authorList>
            <person name="Putnam N.H."/>
            <person name="Srivastava M."/>
            <person name="Hellsten U."/>
            <person name="Dirks B."/>
            <person name="Chapman J."/>
            <person name="Salamov A."/>
            <person name="Terry A."/>
            <person name="Shapiro H."/>
            <person name="Lindquist E."/>
            <person name="Kapitonov V.V."/>
            <person name="Jurka J."/>
            <person name="Genikhovich G."/>
            <person name="Grigoriev I.V."/>
            <person name="Lucas S.M."/>
            <person name="Steele R.E."/>
            <person name="Finnerty J.R."/>
            <person name="Technau U."/>
            <person name="Martindale M.Q."/>
            <person name="Rokhsar D.S."/>
        </authorList>
    </citation>
    <scope>NUCLEOTIDE SEQUENCE [LARGE SCALE GENOMIC DNA]</scope>
    <source>
        <strain evidence="4">CH2 X CH6</strain>
    </source>
</reference>
<dbReference type="KEGG" id="nve:5512121"/>
<dbReference type="PANTHER" id="PTHR37406:SF1">
    <property type="entry name" value="T4-TYPE LYSOZYME 1-RELATED"/>
    <property type="match status" value="1"/>
</dbReference>
<sequence>MYTYIIFTHTPRRKKQFAKALVQNNNCESYSSKMVLAVLTAVLFLACSTTYACDPKPMIIANEGQKPCMYLDIKGIKTIGVGYNMERSSARADFKSIGADFDKFYNGPLTKSTKECNCTAVPCLKEAQVYKLLDISLVTAVKDAQSVISTFESLCCSVQNTMVDMSFTLGGSSFRQFTTFAKFIERQWWKMAGDDLTVSKWCNAKGQDVNRCHRDAAIVAKGCGCTGQYSQTCTQGPGACCATAESCCKASFTYKGFITKTFDETGCCPFTKATCCTHNKCCKEGTFCCPTEPAVPTYCCPVDYPNCLPNQRCGRGDDVIEGFTIHHHG</sequence>
<evidence type="ECO:0000256" key="2">
    <source>
        <dbReference type="ARBA" id="ARBA00022638"/>
    </source>
</evidence>
<accession>A7S7F4</accession>
<proteinExistence type="predicted"/>
<dbReference type="eggNOG" id="ENOG502S9YY">
    <property type="taxonomic scope" value="Eukaryota"/>
</dbReference>
<dbReference type="GO" id="GO:0031640">
    <property type="term" value="P:killing of cells of another organism"/>
    <property type="evidence" value="ECO:0007669"/>
    <property type="project" value="UniProtKB-KW"/>
</dbReference>
<dbReference type="EMBL" id="DS469592">
    <property type="protein sequence ID" value="EDO40413.1"/>
    <property type="molecule type" value="Genomic_DNA"/>
</dbReference>
<dbReference type="OMA" id="AVPTYCC"/>
<dbReference type="InterPro" id="IPR052619">
    <property type="entry name" value="Phage_lysozyme-like"/>
</dbReference>
<keyword evidence="2" id="KW-0081">Bacteriolytic enzyme</keyword>
<dbReference type="InterPro" id="IPR023347">
    <property type="entry name" value="Lysozyme_dom_sf"/>
</dbReference>
<gene>
    <name evidence="3" type="ORF">NEMVEDRAFT_v1g243369</name>
</gene>
<dbReference type="SUPFAM" id="SSF53955">
    <property type="entry name" value="Lysozyme-like"/>
    <property type="match status" value="1"/>
</dbReference>